<organism evidence="1 2">
    <name type="scientific">Gymnopilus dilepis</name>
    <dbReference type="NCBI Taxonomy" id="231916"/>
    <lineage>
        <taxon>Eukaryota</taxon>
        <taxon>Fungi</taxon>
        <taxon>Dikarya</taxon>
        <taxon>Basidiomycota</taxon>
        <taxon>Agaricomycotina</taxon>
        <taxon>Agaricomycetes</taxon>
        <taxon>Agaricomycetidae</taxon>
        <taxon>Agaricales</taxon>
        <taxon>Agaricineae</taxon>
        <taxon>Hymenogastraceae</taxon>
        <taxon>Gymnopilus</taxon>
    </lineage>
</organism>
<reference evidence="1 2" key="1">
    <citation type="journal article" date="2018" name="Evol. Lett.">
        <title>Horizontal gene cluster transfer increased hallucinogenic mushroom diversity.</title>
        <authorList>
            <person name="Reynolds H.T."/>
            <person name="Vijayakumar V."/>
            <person name="Gluck-Thaler E."/>
            <person name="Korotkin H.B."/>
            <person name="Matheny P.B."/>
            <person name="Slot J.C."/>
        </authorList>
    </citation>
    <scope>NUCLEOTIDE SEQUENCE [LARGE SCALE GENOMIC DNA]</scope>
    <source>
        <strain evidence="1 2">SRW20</strain>
    </source>
</reference>
<dbReference type="EMBL" id="NHYE01001190">
    <property type="protein sequence ID" value="PPQ97804.1"/>
    <property type="molecule type" value="Genomic_DNA"/>
</dbReference>
<name>A0A409Y437_9AGAR</name>
<evidence type="ECO:0000313" key="1">
    <source>
        <dbReference type="EMBL" id="PPQ97804.1"/>
    </source>
</evidence>
<dbReference type="Proteomes" id="UP000284706">
    <property type="component" value="Unassembled WGS sequence"/>
</dbReference>
<keyword evidence="2" id="KW-1185">Reference proteome</keyword>
<evidence type="ECO:0000313" key="2">
    <source>
        <dbReference type="Proteomes" id="UP000284706"/>
    </source>
</evidence>
<dbReference type="OrthoDB" id="2938467at2759"/>
<protein>
    <submittedName>
        <fullName evidence="1">Uncharacterized protein</fullName>
    </submittedName>
</protein>
<sequence>MLPSVARARFQKLLNMFRLGDAESFKREMDVCDCIISGSAALYVIHPTTFVPNHLDFYVPVDSAFDFEYALHKLGYRKDDDEDNPPHYGNGPILLVLRLRKAGVVPTINLIITSTTNPLKAIVQFHTTLVMNVITSEGIICLYTLLYRVAHILLLLKLLYTNLSGCL</sequence>
<comment type="caution">
    <text evidence="1">The sequence shown here is derived from an EMBL/GenBank/DDBJ whole genome shotgun (WGS) entry which is preliminary data.</text>
</comment>
<dbReference type="InParanoid" id="A0A409Y437"/>
<proteinExistence type="predicted"/>
<accession>A0A409Y437</accession>
<dbReference type="AlphaFoldDB" id="A0A409Y437"/>
<gene>
    <name evidence="1" type="ORF">CVT26_012850</name>
</gene>